<reference evidence="2" key="2">
    <citation type="journal article" date="2015" name="Fish Shellfish Immunol.">
        <title>Early steps in the European eel (Anguilla anguilla)-Vibrio vulnificus interaction in the gills: Role of the RtxA13 toxin.</title>
        <authorList>
            <person name="Callol A."/>
            <person name="Pajuelo D."/>
            <person name="Ebbesson L."/>
            <person name="Teles M."/>
            <person name="MacKenzie S."/>
            <person name="Amaro C."/>
        </authorList>
    </citation>
    <scope>NUCLEOTIDE SEQUENCE</scope>
</reference>
<dbReference type="EMBL" id="GBXM01045458">
    <property type="protein sequence ID" value="JAH63119.1"/>
    <property type="molecule type" value="Transcribed_RNA"/>
</dbReference>
<keyword evidence="1" id="KW-0472">Membrane</keyword>
<keyword evidence="1" id="KW-1133">Transmembrane helix</keyword>
<dbReference type="AlphaFoldDB" id="A0A0E9UB63"/>
<proteinExistence type="predicted"/>
<reference evidence="2" key="1">
    <citation type="submission" date="2014-11" db="EMBL/GenBank/DDBJ databases">
        <authorList>
            <person name="Amaro Gonzalez C."/>
        </authorList>
    </citation>
    <scope>NUCLEOTIDE SEQUENCE</scope>
</reference>
<protein>
    <submittedName>
        <fullName evidence="2">Uncharacterized protein</fullName>
    </submittedName>
</protein>
<name>A0A0E9UB63_ANGAN</name>
<keyword evidence="1" id="KW-0812">Transmembrane</keyword>
<organism evidence="2">
    <name type="scientific">Anguilla anguilla</name>
    <name type="common">European freshwater eel</name>
    <name type="synonym">Muraena anguilla</name>
    <dbReference type="NCBI Taxonomy" id="7936"/>
    <lineage>
        <taxon>Eukaryota</taxon>
        <taxon>Metazoa</taxon>
        <taxon>Chordata</taxon>
        <taxon>Craniata</taxon>
        <taxon>Vertebrata</taxon>
        <taxon>Euteleostomi</taxon>
        <taxon>Actinopterygii</taxon>
        <taxon>Neopterygii</taxon>
        <taxon>Teleostei</taxon>
        <taxon>Anguilliformes</taxon>
        <taxon>Anguillidae</taxon>
        <taxon>Anguilla</taxon>
    </lineage>
</organism>
<feature type="transmembrane region" description="Helical" evidence="1">
    <location>
        <begin position="20"/>
        <end position="39"/>
    </location>
</feature>
<evidence type="ECO:0000256" key="1">
    <source>
        <dbReference type="SAM" id="Phobius"/>
    </source>
</evidence>
<evidence type="ECO:0000313" key="2">
    <source>
        <dbReference type="EMBL" id="JAH63119.1"/>
    </source>
</evidence>
<accession>A0A0E9UB63</accession>
<sequence>MVLKDWFYLGQFSFFRSINAVFSLWRKYFFTLLFLLIVII</sequence>